<name>A0ACB9YPH2_9PEZI</name>
<comment type="caution">
    <text evidence="1">The sequence shown here is derived from an EMBL/GenBank/DDBJ whole genome shotgun (WGS) entry which is preliminary data.</text>
</comment>
<evidence type="ECO:0000313" key="1">
    <source>
        <dbReference type="EMBL" id="KAI4861291.1"/>
    </source>
</evidence>
<dbReference type="EMBL" id="MU393557">
    <property type="protein sequence ID" value="KAI4861291.1"/>
    <property type="molecule type" value="Genomic_DNA"/>
</dbReference>
<keyword evidence="2" id="KW-1185">Reference proteome</keyword>
<gene>
    <name evidence="1" type="ORF">F4820DRAFT_464872</name>
</gene>
<accession>A0ACB9YPH2</accession>
<evidence type="ECO:0000313" key="2">
    <source>
        <dbReference type="Proteomes" id="UP001497700"/>
    </source>
</evidence>
<protein>
    <submittedName>
        <fullName evidence="1">Uncharacterized protein</fullName>
    </submittedName>
</protein>
<organism evidence="1 2">
    <name type="scientific">Hypoxylon rubiginosum</name>
    <dbReference type="NCBI Taxonomy" id="110542"/>
    <lineage>
        <taxon>Eukaryota</taxon>
        <taxon>Fungi</taxon>
        <taxon>Dikarya</taxon>
        <taxon>Ascomycota</taxon>
        <taxon>Pezizomycotina</taxon>
        <taxon>Sordariomycetes</taxon>
        <taxon>Xylariomycetidae</taxon>
        <taxon>Xylariales</taxon>
        <taxon>Hypoxylaceae</taxon>
        <taxon>Hypoxylon</taxon>
    </lineage>
</organism>
<proteinExistence type="predicted"/>
<reference evidence="1 2" key="1">
    <citation type="journal article" date="2022" name="New Phytol.">
        <title>Ecological generalism drives hyperdiversity of secondary metabolite gene clusters in xylarialean endophytes.</title>
        <authorList>
            <person name="Franco M.E.E."/>
            <person name="Wisecaver J.H."/>
            <person name="Arnold A.E."/>
            <person name="Ju Y.M."/>
            <person name="Slot J.C."/>
            <person name="Ahrendt S."/>
            <person name="Moore L.P."/>
            <person name="Eastman K.E."/>
            <person name="Scott K."/>
            <person name="Konkel Z."/>
            <person name="Mondo S.J."/>
            <person name="Kuo A."/>
            <person name="Hayes R.D."/>
            <person name="Haridas S."/>
            <person name="Andreopoulos B."/>
            <person name="Riley R."/>
            <person name="LaButti K."/>
            <person name="Pangilinan J."/>
            <person name="Lipzen A."/>
            <person name="Amirebrahimi M."/>
            <person name="Yan J."/>
            <person name="Adam C."/>
            <person name="Keymanesh K."/>
            <person name="Ng V."/>
            <person name="Louie K."/>
            <person name="Northen T."/>
            <person name="Drula E."/>
            <person name="Henrissat B."/>
            <person name="Hsieh H.M."/>
            <person name="Youens-Clark K."/>
            <person name="Lutzoni F."/>
            <person name="Miadlikowska J."/>
            <person name="Eastwood D.C."/>
            <person name="Hamelin R.C."/>
            <person name="Grigoriev I.V."/>
            <person name="U'Ren J.M."/>
        </authorList>
    </citation>
    <scope>NUCLEOTIDE SEQUENCE [LARGE SCALE GENOMIC DNA]</scope>
    <source>
        <strain evidence="1 2">CBS 119005</strain>
    </source>
</reference>
<sequence>MLSPTLEELSDTLEPDPRNQRRSTSEPVSPRASFRNLKSSVPRRDGSMTCFPKLLSRSSTSDWLTPLGIFEESSLTQYRATMRATMSDLYARGVDAHSGANVSKPLEMLEESPRQTPAPVEYFPFTVSESEWSRKLSEAPEAWDKKTGRALGAASHRRKSTFKPTEARSSEPRHGILDTLRRYSFMPLSDQTPESIREVSPIPETQAEVSLQAEGGRKRSSKEMLQGIINGKPVSNKPSRKSSRVSSGSNVQGQRRETGSWTTQKRQSGPAGRVSCSEDQTPHVCVDELLTPLSGSEVAYFD</sequence>
<dbReference type="Proteomes" id="UP001497700">
    <property type="component" value="Unassembled WGS sequence"/>
</dbReference>